<dbReference type="EMBL" id="AMCI01001659">
    <property type="protein sequence ID" value="EJX04873.1"/>
    <property type="molecule type" value="Genomic_DNA"/>
</dbReference>
<dbReference type="GO" id="GO:0047761">
    <property type="term" value="F:butyrate kinase activity"/>
    <property type="evidence" value="ECO:0007669"/>
    <property type="project" value="UniProtKB-EC"/>
</dbReference>
<comment type="subcellular location">
    <subcellularLocation>
        <location evidence="1">Cytoplasm</location>
    </subcellularLocation>
</comment>
<dbReference type="Pfam" id="PF00871">
    <property type="entry name" value="Acetate_kinase"/>
    <property type="match status" value="1"/>
</dbReference>
<name>J9GQV3_9ZZZZ</name>
<keyword evidence="6" id="KW-0067">ATP-binding</keyword>
<dbReference type="PANTHER" id="PTHR21060">
    <property type="entry name" value="ACETATE KINASE"/>
    <property type="match status" value="1"/>
</dbReference>
<organism evidence="8">
    <name type="scientific">gut metagenome</name>
    <dbReference type="NCBI Taxonomy" id="749906"/>
    <lineage>
        <taxon>unclassified sequences</taxon>
        <taxon>metagenomes</taxon>
        <taxon>organismal metagenomes</taxon>
    </lineage>
</organism>
<evidence type="ECO:0000256" key="3">
    <source>
        <dbReference type="ARBA" id="ARBA00022679"/>
    </source>
</evidence>
<evidence type="ECO:0000256" key="4">
    <source>
        <dbReference type="ARBA" id="ARBA00022741"/>
    </source>
</evidence>
<dbReference type="SUPFAM" id="SSF53067">
    <property type="entry name" value="Actin-like ATPase domain"/>
    <property type="match status" value="2"/>
</dbReference>
<accession>J9GQV3</accession>
<protein>
    <submittedName>
        <fullName evidence="8">Butyrate kinase</fullName>
    </submittedName>
</protein>
<dbReference type="PROSITE" id="PS01076">
    <property type="entry name" value="ACETATE_KINASE_2"/>
    <property type="match status" value="1"/>
</dbReference>
<dbReference type="AlphaFoldDB" id="J9GQV3"/>
<reference evidence="8" key="1">
    <citation type="journal article" date="2012" name="PLoS ONE">
        <title>Gene sets for utilization of primary and secondary nutrition supplies in the distal gut of endangered iberian lynx.</title>
        <authorList>
            <person name="Alcaide M."/>
            <person name="Messina E."/>
            <person name="Richter M."/>
            <person name="Bargiela R."/>
            <person name="Peplies J."/>
            <person name="Huws S.A."/>
            <person name="Newbold C.J."/>
            <person name="Golyshin P.N."/>
            <person name="Simon M.A."/>
            <person name="Lopez G."/>
            <person name="Yakimov M.M."/>
            <person name="Ferrer M."/>
        </authorList>
    </citation>
    <scope>NUCLEOTIDE SEQUENCE</scope>
</reference>
<dbReference type="HAMAP" id="MF_00542">
    <property type="entry name" value="Butyrate_kinase"/>
    <property type="match status" value="1"/>
</dbReference>
<keyword evidence="4" id="KW-0547">Nucleotide-binding</keyword>
<dbReference type="Gene3D" id="3.30.420.40">
    <property type="match status" value="2"/>
</dbReference>
<dbReference type="PANTHER" id="PTHR21060:SF3">
    <property type="entry name" value="BUTYRATE KINASE 2-RELATED"/>
    <property type="match status" value="1"/>
</dbReference>
<gene>
    <name evidence="8" type="ORF">EVA_07039</name>
</gene>
<evidence type="ECO:0000256" key="6">
    <source>
        <dbReference type="ARBA" id="ARBA00022840"/>
    </source>
</evidence>
<keyword evidence="3" id="KW-0808">Transferase</keyword>
<sequence length="355" mass="38218">MKILVINPGSTSTKVALYADEQPVWTAGAHHPVQELEPFHHAIEQYEYRRDAVLRLLEQGGIPLEFDAVIARGGLLKPTPSGVYAINEAMKEDLRHPRMEHACNLGALIADELAQRCHCPAYIADPEVADEFQPESRLTGIPEIERISIFHALNSKAVSRKYAASLGFAYEDLNLIVVHLGGGISVGAHRHGRVVDVNNALNGDGPFSPERAGTVPADQLAELCFSGKYTLKQIKKLLNGKGGLIAHLGMNDVAAIAEKAAAGEEPYKGVLDAMLYTIAKQVGAMYVTLLGQVDAIILTGGIAHSTYCVEGLKRQIAYLAPVVVMPGEDEMGSLAFNALGALRGELPLQVYQPEA</sequence>
<dbReference type="InterPro" id="IPR023865">
    <property type="entry name" value="Aliphatic_acid_kinase_CS"/>
</dbReference>
<comment type="caution">
    <text evidence="8">The sequence shown here is derived from an EMBL/GenBank/DDBJ whole genome shotgun (WGS) entry which is preliminary data.</text>
</comment>
<evidence type="ECO:0000256" key="7">
    <source>
        <dbReference type="ARBA" id="ARBA00048596"/>
    </source>
</evidence>
<dbReference type="GO" id="GO:0005737">
    <property type="term" value="C:cytoplasm"/>
    <property type="evidence" value="ECO:0007669"/>
    <property type="project" value="UniProtKB-SubCell"/>
</dbReference>
<dbReference type="GO" id="GO:0006083">
    <property type="term" value="P:acetate metabolic process"/>
    <property type="evidence" value="ECO:0007669"/>
    <property type="project" value="TreeGrafter"/>
</dbReference>
<dbReference type="GO" id="GO:0008776">
    <property type="term" value="F:acetate kinase activity"/>
    <property type="evidence" value="ECO:0007669"/>
    <property type="project" value="TreeGrafter"/>
</dbReference>
<dbReference type="PROSITE" id="PS01075">
    <property type="entry name" value="ACETATE_KINASE_1"/>
    <property type="match status" value="1"/>
</dbReference>
<dbReference type="NCBIfam" id="TIGR02707">
    <property type="entry name" value="butyr_kinase"/>
    <property type="match status" value="1"/>
</dbReference>
<dbReference type="NCBIfam" id="NF002834">
    <property type="entry name" value="PRK03011.1-5"/>
    <property type="match status" value="1"/>
</dbReference>
<dbReference type="InterPro" id="IPR043129">
    <property type="entry name" value="ATPase_NBD"/>
</dbReference>
<keyword evidence="2" id="KW-0963">Cytoplasm</keyword>
<dbReference type="GO" id="GO:0005524">
    <property type="term" value="F:ATP binding"/>
    <property type="evidence" value="ECO:0007669"/>
    <property type="project" value="UniProtKB-KW"/>
</dbReference>
<evidence type="ECO:0000256" key="5">
    <source>
        <dbReference type="ARBA" id="ARBA00022777"/>
    </source>
</evidence>
<proteinExistence type="inferred from homology"/>
<evidence type="ECO:0000256" key="2">
    <source>
        <dbReference type="ARBA" id="ARBA00022490"/>
    </source>
</evidence>
<dbReference type="PRINTS" id="PR00471">
    <property type="entry name" value="ACETATEKNASE"/>
</dbReference>
<dbReference type="CDD" id="cd24011">
    <property type="entry name" value="ASKHA_NBD_BK"/>
    <property type="match status" value="1"/>
</dbReference>
<evidence type="ECO:0000256" key="1">
    <source>
        <dbReference type="ARBA" id="ARBA00004496"/>
    </source>
</evidence>
<keyword evidence="5 8" id="KW-0418">Kinase</keyword>
<dbReference type="InterPro" id="IPR000890">
    <property type="entry name" value="Aliphatic_acid_kin_short-chain"/>
</dbReference>
<comment type="catalytic activity">
    <reaction evidence="7">
        <text>butanoate + ATP = butanoyl phosphate + ADP</text>
        <dbReference type="Rhea" id="RHEA:13585"/>
        <dbReference type="ChEBI" id="CHEBI:17968"/>
        <dbReference type="ChEBI" id="CHEBI:30616"/>
        <dbReference type="ChEBI" id="CHEBI:58079"/>
        <dbReference type="ChEBI" id="CHEBI:456216"/>
        <dbReference type="EC" id="2.7.2.7"/>
    </reaction>
</comment>
<evidence type="ECO:0000313" key="8">
    <source>
        <dbReference type="EMBL" id="EJX04873.1"/>
    </source>
</evidence>
<dbReference type="InterPro" id="IPR011245">
    <property type="entry name" value="Butyrate_kin"/>
</dbReference>
<dbReference type="PIRSF" id="PIRSF036458">
    <property type="entry name" value="Butyrate_kin"/>
    <property type="match status" value="1"/>
</dbReference>